<dbReference type="InterPro" id="IPR004017">
    <property type="entry name" value="Cys_rich_dom"/>
</dbReference>
<keyword evidence="5" id="KW-0411">Iron-sulfur</keyword>
<dbReference type="eggNOG" id="COG0247">
    <property type="taxonomic scope" value="Bacteria"/>
</dbReference>
<evidence type="ECO:0000256" key="2">
    <source>
        <dbReference type="ARBA" id="ARBA00022723"/>
    </source>
</evidence>
<dbReference type="NCBIfam" id="NF045663">
    <property type="entry name" value="diclust_near_Sec"/>
    <property type="match status" value="1"/>
</dbReference>
<evidence type="ECO:0000256" key="1">
    <source>
        <dbReference type="ARBA" id="ARBA00022485"/>
    </source>
</evidence>
<dbReference type="InterPro" id="IPR009051">
    <property type="entry name" value="Helical_ferredxn"/>
</dbReference>
<evidence type="ECO:0008006" key="10">
    <source>
        <dbReference type="Google" id="ProtNLM"/>
    </source>
</evidence>
<feature type="domain" description="Cysteine-rich" evidence="6">
    <location>
        <begin position="413"/>
        <end position="492"/>
    </location>
</feature>
<dbReference type="GO" id="GO:0046872">
    <property type="term" value="F:metal ion binding"/>
    <property type="evidence" value="ECO:0007669"/>
    <property type="project" value="UniProtKB-KW"/>
</dbReference>
<name>Q24Z80_DESHY</name>
<dbReference type="InterPro" id="IPR017900">
    <property type="entry name" value="4Fe4S_Fe_S_CS"/>
</dbReference>
<dbReference type="InterPro" id="IPR028261">
    <property type="entry name" value="DPD_II"/>
</dbReference>
<dbReference type="Pfam" id="PF13450">
    <property type="entry name" value="NAD_binding_8"/>
    <property type="match status" value="1"/>
</dbReference>
<dbReference type="Proteomes" id="UP000001946">
    <property type="component" value="Chromosome"/>
</dbReference>
<accession>Q24Z80</accession>
<sequence length="757" mass="84199">MVIFMRSRYLYTNDCVHGNKPQCTCACPINMDIKSFLKKLSKGNFNAAYRLLADTVLFPEVVSKLCEGKCTTVCAKYINIPMLEQACVRYAKSREPNNYSLPKKDGKFAVIGSGICGLACTLRLAAKRYDVTVFERDCRIGGSLADVMDEKTYLDEFALQFKYAPYSLALNKEIDSLDELAEYQAIFIAVGTNGDDFGLRNSWNSKSMATAEQGVFLGGEAAGADKIRAIADGIVAAASMERYIQTKSMSGQPETFIEDEPRFTVAIDRNSRQIIPLKNDLYDIDETIAESKRCIMCDCTACMDGCDFLKSMGMYPKELEDHVLSAVNMPHAAFVERVGSRTIFSCSVCGHCQSVCPRGISLENLLLDCKKSLFKAHKFPDALHDYYLRDMADAVGGNYLARLAPGHLTASYLLFPGCQTTESGADYVKSAYSYLRGVYPDTAIMLGCCGVPALWAGNTSLLENTVGQIRSDWKKMGRPTAVVMCATCLKTFRTYFPEMKCISLYELMAESGLPDAPTGPETDLAVFDPCSSREFPGMQQAVRQLARKKGANLTELPDAGKTARCCGMGGHIYPANPNLVSNMLERSMGLSDKPYITYCTNCRNLFLAEGKQCKHILDDVFGIKPLAKPYSITQLRTNRKRLKQELLQDVWGEVIMPENTIDEIQLQISDSVLSKMNNNLISEEDVRSVIRKCEETGDKLFRKDSGTFIGSRQIGIITYWVEYRPAKDINNKGVFEVLNSYSHRLMIGESNPDRVEP</sequence>
<dbReference type="Gene3D" id="1.10.1060.10">
    <property type="entry name" value="Alpha-helical ferredoxin"/>
    <property type="match status" value="2"/>
</dbReference>
<evidence type="ECO:0000256" key="3">
    <source>
        <dbReference type="ARBA" id="ARBA00023002"/>
    </source>
</evidence>
<dbReference type="InterPro" id="IPR036188">
    <property type="entry name" value="FAD/NAD-bd_sf"/>
</dbReference>
<dbReference type="KEGG" id="dsy:DSY0873"/>
<dbReference type="PANTHER" id="PTHR43255">
    <property type="entry name" value="IRON-SULFUR-BINDING OXIDOREDUCTASE FADF-RELATED-RELATED"/>
    <property type="match status" value="1"/>
</dbReference>
<feature type="domain" description="Dihydroprymidine dehydrogenase" evidence="7">
    <location>
        <begin position="14"/>
        <end position="92"/>
    </location>
</feature>
<protein>
    <recommendedName>
        <fullName evidence="10">4Fe-4S ferredoxin-type domain-containing protein</fullName>
    </recommendedName>
</protein>
<dbReference type="PROSITE" id="PS00198">
    <property type="entry name" value="4FE4S_FER_1"/>
    <property type="match status" value="1"/>
</dbReference>
<keyword evidence="9" id="KW-1185">Reference proteome</keyword>
<keyword evidence="2" id="KW-0479">Metal-binding</keyword>
<dbReference type="InterPro" id="IPR051460">
    <property type="entry name" value="HdrC_iron-sulfur_subunit"/>
</dbReference>
<evidence type="ECO:0000256" key="5">
    <source>
        <dbReference type="ARBA" id="ARBA00023014"/>
    </source>
</evidence>
<dbReference type="SUPFAM" id="SSF46548">
    <property type="entry name" value="alpha-helical ferredoxin"/>
    <property type="match status" value="2"/>
</dbReference>
<dbReference type="STRING" id="138119.DSY0873"/>
<dbReference type="Pfam" id="PF02754">
    <property type="entry name" value="CCG"/>
    <property type="match status" value="2"/>
</dbReference>
<evidence type="ECO:0000256" key="4">
    <source>
        <dbReference type="ARBA" id="ARBA00023004"/>
    </source>
</evidence>
<evidence type="ECO:0000313" key="9">
    <source>
        <dbReference type="Proteomes" id="UP000001946"/>
    </source>
</evidence>
<dbReference type="GO" id="GO:0051539">
    <property type="term" value="F:4 iron, 4 sulfur cluster binding"/>
    <property type="evidence" value="ECO:0007669"/>
    <property type="project" value="UniProtKB-KW"/>
</dbReference>
<feature type="domain" description="Cysteine-rich" evidence="6">
    <location>
        <begin position="525"/>
        <end position="603"/>
    </location>
</feature>
<dbReference type="eggNOG" id="COG0493">
    <property type="taxonomic scope" value="Bacteria"/>
</dbReference>
<dbReference type="GO" id="GO:0005886">
    <property type="term" value="C:plasma membrane"/>
    <property type="evidence" value="ECO:0007669"/>
    <property type="project" value="TreeGrafter"/>
</dbReference>
<reference evidence="8 9" key="1">
    <citation type="journal article" date="2006" name="J. Bacteriol.">
        <title>Complete genome sequence of the dehalorespiring bacterium Desulfitobacterium hafniense Y51 and comparison with Dehalococcoides ethenogenes 195.</title>
        <authorList>
            <person name="Nonaka H."/>
            <person name="Keresztes G."/>
            <person name="Shinoda Y."/>
            <person name="Ikenaga Y."/>
            <person name="Abe M."/>
            <person name="Naito K."/>
            <person name="Inatomi K."/>
            <person name="Furukawa K."/>
            <person name="Inui M."/>
            <person name="Yukawa H."/>
        </authorList>
    </citation>
    <scope>NUCLEOTIDE SEQUENCE [LARGE SCALE GENOMIC DNA]</scope>
    <source>
        <strain evidence="8 9">Y51</strain>
    </source>
</reference>
<dbReference type="AlphaFoldDB" id="Q24Z80"/>
<dbReference type="SUPFAM" id="SSF51905">
    <property type="entry name" value="FAD/NAD(P)-binding domain"/>
    <property type="match status" value="1"/>
</dbReference>
<dbReference type="GO" id="GO:0016491">
    <property type="term" value="F:oxidoreductase activity"/>
    <property type="evidence" value="ECO:0007669"/>
    <property type="project" value="UniProtKB-KW"/>
</dbReference>
<evidence type="ECO:0000259" key="6">
    <source>
        <dbReference type="Pfam" id="PF02754"/>
    </source>
</evidence>
<keyword evidence="1" id="KW-0004">4Fe-4S</keyword>
<dbReference type="HOGENOM" id="CLU_363603_0_0_9"/>
<keyword evidence="3" id="KW-0560">Oxidoreductase</keyword>
<keyword evidence="4" id="KW-0408">Iron</keyword>
<evidence type="ECO:0000259" key="7">
    <source>
        <dbReference type="Pfam" id="PF14691"/>
    </source>
</evidence>
<organism evidence="8 9">
    <name type="scientific">Desulfitobacterium hafniense (strain Y51)</name>
    <dbReference type="NCBI Taxonomy" id="138119"/>
    <lineage>
        <taxon>Bacteria</taxon>
        <taxon>Bacillati</taxon>
        <taxon>Bacillota</taxon>
        <taxon>Clostridia</taxon>
        <taxon>Eubacteriales</taxon>
        <taxon>Desulfitobacteriaceae</taxon>
        <taxon>Desulfitobacterium</taxon>
    </lineage>
</organism>
<gene>
    <name evidence="8" type="ordered locus">DSY0873</name>
</gene>
<dbReference type="Gene3D" id="3.50.50.60">
    <property type="entry name" value="FAD/NAD(P)-binding domain"/>
    <property type="match status" value="1"/>
</dbReference>
<dbReference type="PANTHER" id="PTHR43255:SF1">
    <property type="entry name" value="IRON-SULFUR-BINDING OXIDOREDUCTASE FADF-RELATED"/>
    <property type="match status" value="1"/>
</dbReference>
<dbReference type="EMBL" id="AP008230">
    <property type="protein sequence ID" value="BAE82662.1"/>
    <property type="molecule type" value="Genomic_DNA"/>
</dbReference>
<evidence type="ECO:0000313" key="8">
    <source>
        <dbReference type="EMBL" id="BAE82662.1"/>
    </source>
</evidence>
<proteinExistence type="predicted"/>
<dbReference type="Pfam" id="PF13534">
    <property type="entry name" value="Fer4_17"/>
    <property type="match status" value="1"/>
</dbReference>
<dbReference type="Pfam" id="PF14691">
    <property type="entry name" value="Fer4_20"/>
    <property type="match status" value="1"/>
</dbReference>